<dbReference type="PANTHER" id="PTHR31760:SF0">
    <property type="entry name" value="S-ADENOSYL-L-METHIONINE-DEPENDENT METHYLTRANSFERASES SUPERFAMILY PROTEIN"/>
    <property type="match status" value="1"/>
</dbReference>
<keyword evidence="7" id="KW-0175">Coiled coil</keyword>
<evidence type="ECO:0000256" key="1">
    <source>
        <dbReference type="ARBA" id="ARBA00022490"/>
    </source>
</evidence>
<evidence type="ECO:0000256" key="5">
    <source>
        <dbReference type="ARBA" id="ARBA00022691"/>
    </source>
</evidence>
<dbReference type="EMBL" id="LS991951">
    <property type="protein sequence ID" value="SYV97494.1"/>
    <property type="molecule type" value="Genomic_DNA"/>
</dbReference>
<reference evidence="9" key="1">
    <citation type="submission" date="2018-06" db="EMBL/GenBank/DDBJ databases">
        <authorList>
            <consortium name="Pathogen Informatics"/>
        </authorList>
    </citation>
    <scope>NUCLEOTIDE SEQUENCE [LARGE SCALE GENOMIC DNA]</scope>
    <source>
        <strain evidence="9">NCTC10132</strain>
    </source>
</reference>
<evidence type="ECO:0000256" key="4">
    <source>
        <dbReference type="ARBA" id="ARBA00022679"/>
    </source>
</evidence>
<protein>
    <recommendedName>
        <fullName evidence="6">Glucose-inhibited division protein B</fullName>
    </recommendedName>
</protein>
<proteinExistence type="predicted"/>
<keyword evidence="9" id="KW-1185">Reference proteome</keyword>
<feature type="coiled-coil region" evidence="7">
    <location>
        <begin position="111"/>
        <end position="138"/>
    </location>
</feature>
<dbReference type="PANTHER" id="PTHR31760">
    <property type="entry name" value="S-ADENOSYL-L-METHIONINE-DEPENDENT METHYLTRANSFERASES SUPERFAMILY PROTEIN"/>
    <property type="match status" value="1"/>
</dbReference>
<keyword evidence="1" id="KW-0963">Cytoplasm</keyword>
<accession>A0A3B0PW30</accession>
<keyword evidence="2" id="KW-0698">rRNA processing</keyword>
<gene>
    <name evidence="8" type="primary">gidB1</name>
    <name evidence="8" type="ORF">NCTC10132_00860</name>
</gene>
<dbReference type="Gene3D" id="3.40.50.150">
    <property type="entry name" value="Vaccinia Virus protein VP39"/>
    <property type="match status" value="1"/>
</dbReference>
<evidence type="ECO:0000313" key="8">
    <source>
        <dbReference type="EMBL" id="SYV97494.1"/>
    </source>
</evidence>
<organism evidence="8 9">
    <name type="scientific">Mycoplasmopsis edwardii</name>
    <dbReference type="NCBI Taxonomy" id="53558"/>
    <lineage>
        <taxon>Bacteria</taxon>
        <taxon>Bacillati</taxon>
        <taxon>Mycoplasmatota</taxon>
        <taxon>Mycoplasmoidales</taxon>
        <taxon>Metamycoplasmataceae</taxon>
        <taxon>Mycoplasmopsis</taxon>
    </lineage>
</organism>
<dbReference type="SUPFAM" id="SSF53335">
    <property type="entry name" value="S-adenosyl-L-methionine-dependent methyltransferases"/>
    <property type="match status" value="1"/>
</dbReference>
<dbReference type="InterPro" id="IPR029063">
    <property type="entry name" value="SAM-dependent_MTases_sf"/>
</dbReference>
<dbReference type="Proteomes" id="UP000257559">
    <property type="component" value="Chromosome"/>
</dbReference>
<dbReference type="KEGG" id="medw:NCTC10132_00860"/>
<evidence type="ECO:0000313" key="9">
    <source>
        <dbReference type="Proteomes" id="UP000257559"/>
    </source>
</evidence>
<evidence type="ECO:0000256" key="3">
    <source>
        <dbReference type="ARBA" id="ARBA00022603"/>
    </source>
</evidence>
<dbReference type="NCBIfam" id="TIGR00138">
    <property type="entry name" value="rsmG_gidB"/>
    <property type="match status" value="1"/>
</dbReference>
<dbReference type="InterPro" id="IPR003682">
    <property type="entry name" value="rRNA_ssu_MeTfrase_G"/>
</dbReference>
<evidence type="ECO:0000256" key="2">
    <source>
        <dbReference type="ARBA" id="ARBA00022552"/>
    </source>
</evidence>
<dbReference type="AlphaFoldDB" id="A0A3B0PW30"/>
<sequence length="171" mass="19690">MLKITENQEGINILDVGAGAGFPSIPYVLTKPKNKVTIYEPLLKRVNFLKEVIETLNLSDYVTVYRQRVEEVKEKNIFEIVTARAVASVKGLMMSSFHLVKINGSLIMLKSKKYQDEINEAENILKLTKNNIEVLDLDNDYKRDNKIVKITKLRSTPSQFPFSWKDIKKQQ</sequence>
<dbReference type="GO" id="GO:0005829">
    <property type="term" value="C:cytosol"/>
    <property type="evidence" value="ECO:0007669"/>
    <property type="project" value="TreeGrafter"/>
</dbReference>
<keyword evidence="5" id="KW-0949">S-adenosyl-L-methionine</keyword>
<evidence type="ECO:0000256" key="6">
    <source>
        <dbReference type="ARBA" id="ARBA00031818"/>
    </source>
</evidence>
<dbReference type="GO" id="GO:0070043">
    <property type="term" value="F:rRNA (guanine-N7-)-methyltransferase activity"/>
    <property type="evidence" value="ECO:0007669"/>
    <property type="project" value="TreeGrafter"/>
</dbReference>
<keyword evidence="4 8" id="KW-0808">Transferase</keyword>
<keyword evidence="3 8" id="KW-0489">Methyltransferase</keyword>
<dbReference type="PIRSF" id="PIRSF003078">
    <property type="entry name" value="GidB"/>
    <property type="match status" value="1"/>
</dbReference>
<dbReference type="Pfam" id="PF02527">
    <property type="entry name" value="GidB"/>
    <property type="match status" value="1"/>
</dbReference>
<evidence type="ECO:0000256" key="7">
    <source>
        <dbReference type="SAM" id="Coils"/>
    </source>
</evidence>
<name>A0A3B0PW30_9BACT</name>